<gene>
    <name evidence="1" type="ORF">NHP164001_14540</name>
</gene>
<organism evidence="1 2">
    <name type="scientific">Helicobacter trogontum</name>
    <dbReference type="NCBI Taxonomy" id="50960"/>
    <lineage>
        <taxon>Bacteria</taxon>
        <taxon>Pseudomonadati</taxon>
        <taxon>Campylobacterota</taxon>
        <taxon>Epsilonproteobacteria</taxon>
        <taxon>Campylobacterales</taxon>
        <taxon>Helicobacteraceae</taxon>
        <taxon>Helicobacter</taxon>
    </lineage>
</organism>
<dbReference type="EMBL" id="BAAFHN010000037">
    <property type="protein sequence ID" value="GAB0173435.1"/>
    <property type="molecule type" value="Genomic_DNA"/>
</dbReference>
<comment type="caution">
    <text evidence="1">The sequence shown here is derived from an EMBL/GenBank/DDBJ whole genome shotgun (WGS) entry which is preliminary data.</text>
</comment>
<dbReference type="Proteomes" id="UP001562457">
    <property type="component" value="Unassembled WGS sequence"/>
</dbReference>
<evidence type="ECO:0000313" key="2">
    <source>
        <dbReference type="Proteomes" id="UP001562457"/>
    </source>
</evidence>
<evidence type="ECO:0000313" key="1">
    <source>
        <dbReference type="EMBL" id="GAB0173435.1"/>
    </source>
</evidence>
<reference evidence="1 2" key="1">
    <citation type="submission" date="2024-06" db="EMBL/GenBank/DDBJ databases">
        <title>Draft genome sequence of Helicobacter trogontum NHP16-4001.</title>
        <authorList>
            <person name="Rimbara E."/>
            <person name="Suzuki M."/>
        </authorList>
    </citation>
    <scope>NUCLEOTIDE SEQUENCE [LARGE SCALE GENOMIC DNA]</scope>
    <source>
        <strain evidence="1 2">NHP16-4001</strain>
    </source>
</reference>
<proteinExistence type="predicted"/>
<sequence>MQGYNLLQDNKNRLLMLKAWEFEIKYYTVANLQNKVDIKNRRI</sequence>
<name>A0ABQ0D508_9HELI</name>
<keyword evidence="2" id="KW-1185">Reference proteome</keyword>
<protein>
    <submittedName>
        <fullName evidence="1">Uncharacterized protein</fullName>
    </submittedName>
</protein>
<accession>A0ABQ0D508</accession>